<dbReference type="Proteomes" id="UP000239814">
    <property type="component" value="Chromosome"/>
</dbReference>
<proteinExistence type="predicted"/>
<gene>
    <name evidence="1" type="ORF">C6V83_00070</name>
</gene>
<protein>
    <submittedName>
        <fullName evidence="1">Uncharacterized protein</fullName>
    </submittedName>
</protein>
<dbReference type="AlphaFoldDB" id="A0A2S0KB50"/>
<dbReference type="KEGG" id="git:C6V83_00070"/>
<evidence type="ECO:0000313" key="1">
    <source>
        <dbReference type="EMBL" id="AVL98912.1"/>
    </source>
</evidence>
<organism evidence="1 2">
    <name type="scientific">Gordonia iterans</name>
    <dbReference type="NCBI Taxonomy" id="1004901"/>
    <lineage>
        <taxon>Bacteria</taxon>
        <taxon>Bacillati</taxon>
        <taxon>Actinomycetota</taxon>
        <taxon>Actinomycetes</taxon>
        <taxon>Mycobacteriales</taxon>
        <taxon>Gordoniaceae</taxon>
        <taxon>Gordonia</taxon>
    </lineage>
</organism>
<evidence type="ECO:0000313" key="2">
    <source>
        <dbReference type="Proteomes" id="UP000239814"/>
    </source>
</evidence>
<name>A0A2S0KB50_9ACTN</name>
<dbReference type="EMBL" id="CP027433">
    <property type="protein sequence ID" value="AVL98912.1"/>
    <property type="molecule type" value="Genomic_DNA"/>
</dbReference>
<reference evidence="1 2" key="1">
    <citation type="submission" date="2018-03" db="EMBL/GenBank/DDBJ databases">
        <title>Characteristics and genome of n-alkane degrading marine bacteria Gordonia iterans isolated from crude oil contaminated in Tae-an, South Korea.</title>
        <authorList>
            <person name="Lee S.-S."/>
            <person name="Kim H."/>
        </authorList>
    </citation>
    <scope>NUCLEOTIDE SEQUENCE [LARGE SCALE GENOMIC DNA]</scope>
    <source>
        <strain evidence="1 2">Co17</strain>
    </source>
</reference>
<sequence length="114" mass="12256">MRELNATAVSGAAVEVARGYAAWAGGGIDTKTQHDVAREVEPLLADGIDPRQIAEGIKAWQRSDSWSPSQIRRFVAKAARTPDDPVTTKATKKAEATMTAAEQIIAELRQDQPA</sequence>
<accession>A0A2S0KB50</accession>
<keyword evidence="2" id="KW-1185">Reference proteome</keyword>